<keyword evidence="5" id="KW-1185">Reference proteome</keyword>
<dbReference type="PANTHER" id="PTHR24220:SF689">
    <property type="entry name" value="LIPOPROTEIN-RELEASING SYSTEM ATP-BINDING PROTEIN LOLD"/>
    <property type="match status" value="1"/>
</dbReference>
<dbReference type="InterPro" id="IPR027417">
    <property type="entry name" value="P-loop_NTPase"/>
</dbReference>
<evidence type="ECO:0000313" key="5">
    <source>
        <dbReference type="Proteomes" id="UP001321748"/>
    </source>
</evidence>
<dbReference type="RefSeq" id="WP_317642739.1">
    <property type="nucleotide sequence ID" value="NZ_AP026800.1"/>
</dbReference>
<sequence length="331" mass="36439">MSSDKSAISKDNESEVEPVEAQAEKERTESSDATTTDKASQGEPKPATDEDTANKVSTAEEADGSEEREAKTGPEFKVVIEAESAVVEGEAEAEEERITILEPSAEEAEVLVPSGYPVLELRHVSLKEAGKNASGYLLDDVNFDFRLRRTHCLQAGSFERLSALMALMSGFMAPSEGSVLFRGTDIRQLEAWDYRGHQLGVLFAHDALRTDLSAIENITYTMDASGRTFLKAKDVIARELLEEMNFPQRLEQRPVRELSRVDYVRAAIARAVCCECDVLLAQEIMDGLSEEERGTVFALLTKTAKRHDCAVIVACIEATGEGPYDETYSLD</sequence>
<keyword evidence="4" id="KW-0067">ATP-binding</keyword>
<keyword evidence="4" id="KW-0547">Nucleotide-binding</keyword>
<dbReference type="Gene3D" id="3.40.50.300">
    <property type="entry name" value="P-loop containing nucleotide triphosphate hydrolases"/>
    <property type="match status" value="1"/>
</dbReference>
<evidence type="ECO:0000313" key="4">
    <source>
        <dbReference type="EMBL" id="BDR55239.1"/>
    </source>
</evidence>
<comment type="similarity">
    <text evidence="1">Belongs to the ABC transporter superfamily.</text>
</comment>
<dbReference type="Pfam" id="PF00005">
    <property type="entry name" value="ABC_tran"/>
    <property type="match status" value="1"/>
</dbReference>
<accession>A0ABM8BE80</accession>
<proteinExistence type="inferred from homology"/>
<feature type="compositionally biased region" description="Basic and acidic residues" evidence="2">
    <location>
        <begin position="65"/>
        <end position="77"/>
    </location>
</feature>
<organism evidence="4 5">
    <name type="scientific">Bombiscardovia apis</name>
    <dbReference type="NCBI Taxonomy" id="2932182"/>
    <lineage>
        <taxon>Bacteria</taxon>
        <taxon>Bacillati</taxon>
        <taxon>Actinomycetota</taxon>
        <taxon>Actinomycetes</taxon>
        <taxon>Bifidobacteriales</taxon>
        <taxon>Bifidobacteriaceae</taxon>
        <taxon>Bombiscardovia</taxon>
    </lineage>
</organism>
<dbReference type="InterPro" id="IPR015854">
    <property type="entry name" value="ABC_transpr_LolD-like"/>
</dbReference>
<dbReference type="SUPFAM" id="SSF52540">
    <property type="entry name" value="P-loop containing nucleoside triphosphate hydrolases"/>
    <property type="match status" value="1"/>
</dbReference>
<reference evidence="4 5" key="1">
    <citation type="journal article" date="2023" name="Microbiol. Spectr.">
        <title>Symbiosis of Carpenter Bees with Uncharacterized Lactic Acid Bacteria Showing NAD Auxotrophy.</title>
        <authorList>
            <person name="Kawasaki S."/>
            <person name="Ozawa K."/>
            <person name="Mori T."/>
            <person name="Yamamoto A."/>
            <person name="Ito M."/>
            <person name="Ohkuma M."/>
            <person name="Sakamoto M."/>
            <person name="Matsutani M."/>
        </authorList>
    </citation>
    <scope>NUCLEOTIDE SEQUENCE [LARGE SCALE GENOMIC DNA]</scope>
    <source>
        <strain evidence="4 5">KimH</strain>
    </source>
</reference>
<name>A0ABM8BE80_9BIFI</name>
<dbReference type="Proteomes" id="UP001321748">
    <property type="component" value="Chromosome"/>
</dbReference>
<feature type="domain" description="ABC transporter" evidence="3">
    <location>
        <begin position="162"/>
        <end position="283"/>
    </location>
</feature>
<dbReference type="GO" id="GO:0005524">
    <property type="term" value="F:ATP binding"/>
    <property type="evidence" value="ECO:0007669"/>
    <property type="project" value="UniProtKB-KW"/>
</dbReference>
<evidence type="ECO:0000259" key="3">
    <source>
        <dbReference type="Pfam" id="PF00005"/>
    </source>
</evidence>
<dbReference type="InterPro" id="IPR003439">
    <property type="entry name" value="ABC_transporter-like_ATP-bd"/>
</dbReference>
<evidence type="ECO:0000256" key="2">
    <source>
        <dbReference type="SAM" id="MobiDB-lite"/>
    </source>
</evidence>
<dbReference type="PANTHER" id="PTHR24220">
    <property type="entry name" value="IMPORT ATP-BINDING PROTEIN"/>
    <property type="match status" value="1"/>
</dbReference>
<gene>
    <name evidence="4" type="ORF">KIMH_13500</name>
</gene>
<evidence type="ECO:0000256" key="1">
    <source>
        <dbReference type="ARBA" id="ARBA00005417"/>
    </source>
</evidence>
<feature type="region of interest" description="Disordered" evidence="2">
    <location>
        <begin position="1"/>
        <end position="77"/>
    </location>
</feature>
<protein>
    <submittedName>
        <fullName evidence="4">ABC transporter ATP-binding protein</fullName>
    </submittedName>
</protein>
<dbReference type="EMBL" id="AP026800">
    <property type="protein sequence ID" value="BDR55239.1"/>
    <property type="molecule type" value="Genomic_DNA"/>
</dbReference>